<evidence type="ECO:0000313" key="1">
    <source>
        <dbReference type="EMBL" id="EFA44208.1"/>
    </source>
</evidence>
<accession>D1PWM7</accession>
<organism evidence="1 2">
    <name type="scientific">Hallella bergensis DSM 17361</name>
    <dbReference type="NCBI Taxonomy" id="585502"/>
    <lineage>
        <taxon>Bacteria</taxon>
        <taxon>Pseudomonadati</taxon>
        <taxon>Bacteroidota</taxon>
        <taxon>Bacteroidia</taxon>
        <taxon>Bacteroidales</taxon>
        <taxon>Prevotellaceae</taxon>
        <taxon>Hallella</taxon>
    </lineage>
</organism>
<protein>
    <submittedName>
        <fullName evidence="1">Uncharacterized protein</fullName>
    </submittedName>
</protein>
<name>D1PWM7_9BACT</name>
<dbReference type="Proteomes" id="UP000003160">
    <property type="component" value="Unassembled WGS sequence"/>
</dbReference>
<dbReference type="HOGENOM" id="CLU_3203415_0_0_10"/>
<comment type="caution">
    <text evidence="1">The sequence shown here is derived from an EMBL/GenBank/DDBJ whole genome shotgun (WGS) entry which is preliminary data.</text>
</comment>
<proteinExistence type="predicted"/>
<keyword evidence="2" id="KW-1185">Reference proteome</keyword>
<dbReference type="AlphaFoldDB" id="D1PWM7"/>
<dbReference type="EMBL" id="ACKS01000058">
    <property type="protein sequence ID" value="EFA44208.1"/>
    <property type="molecule type" value="Genomic_DNA"/>
</dbReference>
<evidence type="ECO:0000313" key="2">
    <source>
        <dbReference type="Proteomes" id="UP000003160"/>
    </source>
</evidence>
<reference evidence="1 2" key="1">
    <citation type="submission" date="2009-10" db="EMBL/GenBank/DDBJ databases">
        <authorList>
            <person name="Qin X."/>
            <person name="Bachman B."/>
            <person name="Battles P."/>
            <person name="Bell A."/>
            <person name="Bess C."/>
            <person name="Bickham C."/>
            <person name="Chaboub L."/>
            <person name="Chen D."/>
            <person name="Coyle M."/>
            <person name="Deiros D.R."/>
            <person name="Dinh H."/>
            <person name="Forbes L."/>
            <person name="Fowler G."/>
            <person name="Francisco L."/>
            <person name="Fu Q."/>
            <person name="Gubbala S."/>
            <person name="Hale W."/>
            <person name="Han Y."/>
            <person name="Hemphill L."/>
            <person name="Highlander S.K."/>
            <person name="Hirani K."/>
            <person name="Hogues M."/>
            <person name="Jackson L."/>
            <person name="Jakkamsetti A."/>
            <person name="Javaid M."/>
            <person name="Jiang H."/>
            <person name="Korchina V."/>
            <person name="Kovar C."/>
            <person name="Lara F."/>
            <person name="Lee S."/>
            <person name="Mata R."/>
            <person name="Mathew T."/>
            <person name="Moen C."/>
            <person name="Morales K."/>
            <person name="Munidasa M."/>
            <person name="Nazareth L."/>
            <person name="Ngo R."/>
            <person name="Nguyen L."/>
            <person name="Okwuonu G."/>
            <person name="Ongeri F."/>
            <person name="Patil S."/>
            <person name="Petrosino J."/>
            <person name="Pham C."/>
            <person name="Pham P."/>
            <person name="Pu L.-L."/>
            <person name="Puazo M."/>
            <person name="Raj R."/>
            <person name="Reid J."/>
            <person name="Rouhana J."/>
            <person name="Saada N."/>
            <person name="Shang Y."/>
            <person name="Simmons D."/>
            <person name="Thornton R."/>
            <person name="Warren J."/>
            <person name="Weissenberger G."/>
            <person name="Zhang J."/>
            <person name="Zhang L."/>
            <person name="Zhou C."/>
            <person name="Zhu D."/>
            <person name="Muzny D."/>
            <person name="Worley K."/>
            <person name="Gibbs R."/>
        </authorList>
    </citation>
    <scope>NUCLEOTIDE SEQUENCE [LARGE SCALE GENOMIC DNA]</scope>
    <source>
        <strain evidence="1 2">DSM 17361</strain>
    </source>
</reference>
<gene>
    <name evidence="1" type="ORF">HMPREF0645_1362</name>
</gene>
<sequence length="45" mass="5242">MIFICQNSTCQKPTSQLDLLRQGLISAKIMQIRLTAKDRPYFLKE</sequence>